<keyword evidence="8" id="KW-0325">Glycoprotein</keyword>
<keyword evidence="5" id="KW-0223">Dioxygenase</keyword>
<gene>
    <name evidence="10" type="ORF">FHS94_003161</name>
</gene>
<dbReference type="InterPro" id="IPR045054">
    <property type="entry name" value="P4HA-like"/>
</dbReference>
<feature type="domain" description="Fe2OG dioxygenase" evidence="9">
    <location>
        <begin position="218"/>
        <end position="317"/>
    </location>
</feature>
<dbReference type="GO" id="GO:0004656">
    <property type="term" value="F:procollagen-proline 4-dioxygenase activity"/>
    <property type="evidence" value="ECO:0007669"/>
    <property type="project" value="UniProtKB-EC"/>
</dbReference>
<dbReference type="InterPro" id="IPR006620">
    <property type="entry name" value="Pro_4_hyd_alph"/>
</dbReference>
<dbReference type="EC" id="1.14.11.2" evidence="10"/>
<sequence length="330" mass="34972">MPAPHDSIITRANSLLAGGRVHDAIALATRAAQAGDPDALMQVAIWRLSGHPLPRDLPEARRLLRRAAEAGHADAALTEVALVGNGSGGAPDWPGALALLRSAARRDATAAAHLALVEAMALRPDGAPSTLLSGDRLSTSPDVTRFRQFCTPAECAHVASAAQHLLAPSAVVDPRTGRLTEHPVRTSDGGVFPPTREDLVLQAINRRIALATNTAVAQGEGLVVLRYRPGQQFRLHHDCLPGVRNQRIRTVLIYLTDEFTGGETQFPAASLTVRPQVGDAVLFTNTLSDGRPDPSATHAGLPVSTGTKWLATRWIRANPVDPWNAAQTAS</sequence>
<proteinExistence type="predicted"/>
<dbReference type="RefSeq" id="WP_184059451.1">
    <property type="nucleotide sequence ID" value="NZ_JACIJK010000010.1"/>
</dbReference>
<name>A0A7W9BFM5_9SPHN</name>
<dbReference type="EMBL" id="JACIJK010000010">
    <property type="protein sequence ID" value="MBB5716298.1"/>
    <property type="molecule type" value="Genomic_DNA"/>
</dbReference>
<dbReference type="PROSITE" id="PS51471">
    <property type="entry name" value="FE2OG_OXY"/>
    <property type="match status" value="1"/>
</dbReference>
<keyword evidence="6 10" id="KW-0560">Oxidoreductase</keyword>
<protein>
    <submittedName>
        <fullName evidence="10">Prolyl 4-hydroxylase</fullName>
        <ecNumber evidence="10">1.14.11.2</ecNumber>
    </submittedName>
</protein>
<dbReference type="PANTHER" id="PTHR10869:SF246">
    <property type="entry name" value="TRANSMEMBRANE PROLYL 4-HYDROXYLASE"/>
    <property type="match status" value="1"/>
</dbReference>
<evidence type="ECO:0000313" key="10">
    <source>
        <dbReference type="EMBL" id="MBB5716298.1"/>
    </source>
</evidence>
<dbReference type="AlphaFoldDB" id="A0A7W9BFM5"/>
<dbReference type="InterPro" id="IPR005123">
    <property type="entry name" value="Oxoglu/Fe-dep_dioxygenase_dom"/>
</dbReference>
<dbReference type="InterPro" id="IPR044862">
    <property type="entry name" value="Pro_4_hyd_alph_FE2OG_OXY"/>
</dbReference>
<evidence type="ECO:0000256" key="6">
    <source>
        <dbReference type="ARBA" id="ARBA00023002"/>
    </source>
</evidence>
<keyword evidence="4" id="KW-0847">Vitamin C</keyword>
<accession>A0A7W9BFM5</accession>
<evidence type="ECO:0000256" key="7">
    <source>
        <dbReference type="ARBA" id="ARBA00023004"/>
    </source>
</evidence>
<reference evidence="10 11" key="1">
    <citation type="submission" date="2020-08" db="EMBL/GenBank/DDBJ databases">
        <title>Genomic Encyclopedia of Type Strains, Phase IV (KMG-IV): sequencing the most valuable type-strain genomes for metagenomic binning, comparative biology and taxonomic classification.</title>
        <authorList>
            <person name="Goeker M."/>
        </authorList>
    </citation>
    <scope>NUCLEOTIDE SEQUENCE [LARGE SCALE GENOMIC DNA]</scope>
    <source>
        <strain evidence="10 11">DSM 100044</strain>
    </source>
</reference>
<evidence type="ECO:0000256" key="2">
    <source>
        <dbReference type="ARBA" id="ARBA00022723"/>
    </source>
</evidence>
<dbReference type="PANTHER" id="PTHR10869">
    <property type="entry name" value="PROLYL 4-HYDROXYLASE ALPHA SUBUNIT"/>
    <property type="match status" value="1"/>
</dbReference>
<keyword evidence="11" id="KW-1185">Reference proteome</keyword>
<dbReference type="SUPFAM" id="SSF81901">
    <property type="entry name" value="HCP-like"/>
    <property type="match status" value="1"/>
</dbReference>
<comment type="cofactor">
    <cofactor evidence="1">
        <name>L-ascorbate</name>
        <dbReference type="ChEBI" id="CHEBI:38290"/>
    </cofactor>
</comment>
<evidence type="ECO:0000256" key="8">
    <source>
        <dbReference type="ARBA" id="ARBA00023180"/>
    </source>
</evidence>
<evidence type="ECO:0000313" key="11">
    <source>
        <dbReference type="Proteomes" id="UP000546200"/>
    </source>
</evidence>
<dbReference type="Pfam" id="PF13640">
    <property type="entry name" value="2OG-FeII_Oxy_3"/>
    <property type="match status" value="1"/>
</dbReference>
<keyword evidence="3" id="KW-0256">Endoplasmic reticulum</keyword>
<keyword evidence="2" id="KW-0479">Metal-binding</keyword>
<dbReference type="SMART" id="SM00702">
    <property type="entry name" value="P4Hc"/>
    <property type="match status" value="1"/>
</dbReference>
<dbReference type="Gene3D" id="1.25.40.10">
    <property type="entry name" value="Tetratricopeptide repeat domain"/>
    <property type="match status" value="1"/>
</dbReference>
<evidence type="ECO:0000256" key="3">
    <source>
        <dbReference type="ARBA" id="ARBA00022824"/>
    </source>
</evidence>
<evidence type="ECO:0000256" key="5">
    <source>
        <dbReference type="ARBA" id="ARBA00022964"/>
    </source>
</evidence>
<evidence type="ECO:0000259" key="9">
    <source>
        <dbReference type="PROSITE" id="PS51471"/>
    </source>
</evidence>
<dbReference type="GO" id="GO:0005506">
    <property type="term" value="F:iron ion binding"/>
    <property type="evidence" value="ECO:0007669"/>
    <property type="project" value="InterPro"/>
</dbReference>
<organism evidence="10 11">
    <name type="scientific">Sphingomonas aerophila</name>
    <dbReference type="NCBI Taxonomy" id="1344948"/>
    <lineage>
        <taxon>Bacteria</taxon>
        <taxon>Pseudomonadati</taxon>
        <taxon>Pseudomonadota</taxon>
        <taxon>Alphaproteobacteria</taxon>
        <taxon>Sphingomonadales</taxon>
        <taxon>Sphingomonadaceae</taxon>
        <taxon>Sphingomonas</taxon>
    </lineage>
</organism>
<evidence type="ECO:0000256" key="1">
    <source>
        <dbReference type="ARBA" id="ARBA00001961"/>
    </source>
</evidence>
<comment type="caution">
    <text evidence="10">The sequence shown here is derived from an EMBL/GenBank/DDBJ whole genome shotgun (WGS) entry which is preliminary data.</text>
</comment>
<dbReference type="Proteomes" id="UP000546200">
    <property type="component" value="Unassembled WGS sequence"/>
</dbReference>
<dbReference type="InterPro" id="IPR011990">
    <property type="entry name" value="TPR-like_helical_dom_sf"/>
</dbReference>
<evidence type="ECO:0000256" key="4">
    <source>
        <dbReference type="ARBA" id="ARBA00022896"/>
    </source>
</evidence>
<dbReference type="GO" id="GO:0031418">
    <property type="term" value="F:L-ascorbic acid binding"/>
    <property type="evidence" value="ECO:0007669"/>
    <property type="project" value="UniProtKB-KW"/>
</dbReference>
<dbReference type="Gene3D" id="2.60.120.620">
    <property type="entry name" value="q2cbj1_9rhob like domain"/>
    <property type="match status" value="1"/>
</dbReference>
<keyword evidence="7" id="KW-0408">Iron</keyword>